<comment type="subcellular location">
    <subcellularLocation>
        <location evidence="1">Membrane</location>
        <topology evidence="1">Single-pass membrane protein</topology>
    </subcellularLocation>
</comment>
<organism evidence="5 6">
    <name type="scientific">Tagetes erecta</name>
    <name type="common">African marigold</name>
    <dbReference type="NCBI Taxonomy" id="13708"/>
    <lineage>
        <taxon>Eukaryota</taxon>
        <taxon>Viridiplantae</taxon>
        <taxon>Streptophyta</taxon>
        <taxon>Embryophyta</taxon>
        <taxon>Tracheophyta</taxon>
        <taxon>Spermatophyta</taxon>
        <taxon>Magnoliopsida</taxon>
        <taxon>eudicotyledons</taxon>
        <taxon>Gunneridae</taxon>
        <taxon>Pentapetalae</taxon>
        <taxon>asterids</taxon>
        <taxon>campanulids</taxon>
        <taxon>Asterales</taxon>
        <taxon>Asteraceae</taxon>
        <taxon>Asteroideae</taxon>
        <taxon>Heliantheae alliance</taxon>
        <taxon>Tageteae</taxon>
        <taxon>Tagetes</taxon>
    </lineage>
</organism>
<reference evidence="5" key="1">
    <citation type="journal article" date="2023" name="bioRxiv">
        <title>Improved chromosome-level genome assembly for marigold (Tagetes erecta).</title>
        <authorList>
            <person name="Jiang F."/>
            <person name="Yuan L."/>
            <person name="Wang S."/>
            <person name="Wang H."/>
            <person name="Xu D."/>
            <person name="Wang A."/>
            <person name="Fan W."/>
        </authorList>
    </citation>
    <scope>NUCLEOTIDE SEQUENCE</scope>
    <source>
        <strain evidence="5">WSJ</strain>
        <tissue evidence="5">Leaf</tissue>
    </source>
</reference>
<feature type="domain" description="Wall-associated receptor kinase galacturonan-binding" evidence="4">
    <location>
        <begin position="34"/>
        <end position="91"/>
    </location>
</feature>
<protein>
    <recommendedName>
        <fullName evidence="4">Wall-associated receptor kinase galacturonan-binding domain-containing protein</fullName>
    </recommendedName>
</protein>
<dbReference type="PANTHER" id="PTHR33491">
    <property type="entry name" value="OSJNBA0016N04.9 PROTEIN"/>
    <property type="match status" value="1"/>
</dbReference>
<evidence type="ECO:0000256" key="1">
    <source>
        <dbReference type="ARBA" id="ARBA00004167"/>
    </source>
</evidence>
<dbReference type="InterPro" id="IPR025287">
    <property type="entry name" value="WAK_GUB"/>
</dbReference>
<dbReference type="Pfam" id="PF13947">
    <property type="entry name" value="GUB_WAK_bind"/>
    <property type="match status" value="1"/>
</dbReference>
<gene>
    <name evidence="5" type="ORF">QVD17_37362</name>
</gene>
<dbReference type="InterPro" id="IPR011009">
    <property type="entry name" value="Kinase-like_dom_sf"/>
</dbReference>
<proteinExistence type="predicted"/>
<comment type="caution">
    <text evidence="5">The sequence shown here is derived from an EMBL/GenBank/DDBJ whole genome shotgun (WGS) entry which is preliminary data.</text>
</comment>
<dbReference type="GO" id="GO:0016020">
    <property type="term" value="C:membrane"/>
    <property type="evidence" value="ECO:0007669"/>
    <property type="project" value="UniProtKB-SubCell"/>
</dbReference>
<keyword evidence="2 3" id="KW-0732">Signal</keyword>
<evidence type="ECO:0000259" key="4">
    <source>
        <dbReference type="Pfam" id="PF13947"/>
    </source>
</evidence>
<dbReference type="EMBL" id="JAUHHV010000010">
    <property type="protein sequence ID" value="KAK1410821.1"/>
    <property type="molecule type" value="Genomic_DNA"/>
</dbReference>
<dbReference type="GO" id="GO:0030247">
    <property type="term" value="F:polysaccharide binding"/>
    <property type="evidence" value="ECO:0007669"/>
    <property type="project" value="InterPro"/>
</dbReference>
<dbReference type="Proteomes" id="UP001229421">
    <property type="component" value="Unassembled WGS sequence"/>
</dbReference>
<name>A0AAD8NJS6_TARER</name>
<keyword evidence="6" id="KW-1185">Reference proteome</keyword>
<dbReference type="SUPFAM" id="SSF56112">
    <property type="entry name" value="Protein kinase-like (PK-like)"/>
    <property type="match status" value="1"/>
</dbReference>
<evidence type="ECO:0000313" key="5">
    <source>
        <dbReference type="EMBL" id="KAK1410821.1"/>
    </source>
</evidence>
<evidence type="ECO:0000313" key="6">
    <source>
        <dbReference type="Proteomes" id="UP001229421"/>
    </source>
</evidence>
<feature type="signal peptide" evidence="3">
    <location>
        <begin position="1"/>
        <end position="23"/>
    </location>
</feature>
<accession>A0AAD8NJS6</accession>
<sequence length="472" mass="51982">MSKLNQVYILLILLSLRAKETSTQIVPKYAMEGCEDKCGAVRIPYPFGIGANCSVNAWYIVNCTSSTPYLSAFRQLQVLRVDLGNQTVTVNTPIMSDCNHTKSLDLSGSPFFFSRSQNKFVFEGCGNAFMMDHGRSVTGCSTTCGNDSVNDMNNCLGISCCQTTIPHHLKSYNMNLTGVEGDRACRSALLVDRDSYVEGRFSVAAENNSYVPISLLWTLSDDDFNKQSCCYTGSTIEVDLGNGTSVESLKCRSSDYSETVGNIYLSVGCSWSSSSGNKDPKCAKCRESGGYCNYEQIYDVDGLVTKMKFTSCYTSLLYDERKVSLRVILGVSISMEKSDVYSFGVVLVELLTRERPISLTRFGENRNLATHFLLAMEEGRVMSIFDATVVKEGTRDDLLALANLATRCLNLNGKYRPTMKEVAIELETIRSSHIPSGDQTTIKTMIHGEELSMVAYGESSSTFGSLNESISQ</sequence>
<evidence type="ECO:0000256" key="2">
    <source>
        <dbReference type="ARBA" id="ARBA00022729"/>
    </source>
</evidence>
<dbReference type="Gene3D" id="1.10.510.10">
    <property type="entry name" value="Transferase(Phosphotransferase) domain 1"/>
    <property type="match status" value="1"/>
</dbReference>
<dbReference type="AlphaFoldDB" id="A0AAD8NJS6"/>
<feature type="chain" id="PRO_5042012824" description="Wall-associated receptor kinase galacturonan-binding domain-containing protein" evidence="3">
    <location>
        <begin position="24"/>
        <end position="472"/>
    </location>
</feature>
<evidence type="ECO:0000256" key="3">
    <source>
        <dbReference type="SAM" id="SignalP"/>
    </source>
</evidence>